<dbReference type="SUPFAM" id="SSF52540">
    <property type="entry name" value="P-loop containing nucleoside triphosphate hydrolases"/>
    <property type="match status" value="1"/>
</dbReference>
<dbReference type="PROSITE" id="PS00688">
    <property type="entry name" value="SIGMA54_INTERACT_3"/>
    <property type="match status" value="1"/>
</dbReference>
<dbReference type="InterPro" id="IPR027417">
    <property type="entry name" value="P-loop_NTPase"/>
</dbReference>
<dbReference type="Gene3D" id="3.40.50.10660">
    <property type="entry name" value="PrpR receptor domain-like"/>
    <property type="match status" value="1"/>
</dbReference>
<dbReference type="EMBL" id="FNCY01000017">
    <property type="protein sequence ID" value="SDI36097.1"/>
    <property type="molecule type" value="Genomic_DNA"/>
</dbReference>
<keyword evidence="6" id="KW-0238">DNA-binding</keyword>
<dbReference type="FunFam" id="3.40.50.300:FF:000006">
    <property type="entry name" value="DNA-binding transcriptional regulator NtrC"/>
    <property type="match status" value="1"/>
</dbReference>
<dbReference type="PANTHER" id="PTHR32071">
    <property type="entry name" value="TRANSCRIPTIONAL REGULATORY PROTEIN"/>
    <property type="match status" value="1"/>
</dbReference>
<dbReference type="Pfam" id="PF25601">
    <property type="entry name" value="AAA_lid_14"/>
    <property type="match status" value="1"/>
</dbReference>
<dbReference type="PROSITE" id="PS50045">
    <property type="entry name" value="SIGMA54_INTERACT_4"/>
    <property type="match status" value="1"/>
</dbReference>
<dbReference type="AlphaFoldDB" id="A0A1G8JYB9"/>
<dbReference type="PROSITE" id="PS00675">
    <property type="entry name" value="SIGMA54_INTERACT_1"/>
    <property type="match status" value="1"/>
</dbReference>
<organism evidence="6 7">
    <name type="scientific">Propionivibrio dicarboxylicus</name>
    <dbReference type="NCBI Taxonomy" id="83767"/>
    <lineage>
        <taxon>Bacteria</taxon>
        <taxon>Pseudomonadati</taxon>
        <taxon>Pseudomonadota</taxon>
        <taxon>Betaproteobacteria</taxon>
        <taxon>Rhodocyclales</taxon>
        <taxon>Rhodocyclaceae</taxon>
        <taxon>Propionivibrio</taxon>
    </lineage>
</organism>
<evidence type="ECO:0000313" key="7">
    <source>
        <dbReference type="Proteomes" id="UP000198607"/>
    </source>
</evidence>
<evidence type="ECO:0000256" key="2">
    <source>
        <dbReference type="ARBA" id="ARBA00022840"/>
    </source>
</evidence>
<evidence type="ECO:0000256" key="4">
    <source>
        <dbReference type="ARBA" id="ARBA00023163"/>
    </source>
</evidence>
<sequence length="616" mass="68263">MTPILLLSPMQSISDLAPEVADALGIDIDIETTDDASVRKIIGRNPHIEVVVTRGGLAEQAKQIPGISVVEISMSLNDLLAQLSQLTSAGFKRIGIVSRANFFSGASGDFPILDVHVSIRPQADEAGTERMVRQMVDEGFEAIIGCRVAYETARALGVRAIFLENGRTSIRSAFEEAQRILEAKKREKLQAAQLTAIIDNIDEAVIAVTPKRDVSFFNRHARRLFAPKPGMAPDFARILPVLDTGEKEQVTAINGNSVIARSIPLEFDHSIQGTVLTLHEVARIQASESKIRSSFHQKGLVARYHFKDLVGESDVMQQLIERAKTYAGHDSNLLVYGETGTGKEVFAQSIHNHSKRKHGPFVSVNIASIAPSLLESELFGYVDGAFTGARKGGKPGLFELAHRGTLFLDEIGELAPEMQSRLLRVLQEREIMRIGDDKIIPIDVRIIAATNRDLFQQTLAGSFRQDLYYRIHVVGLRIPPLRARVDDIPQIFEHYLQRFSAQTHQTPHLTASARQLLKSRPWPGNIRQLRNLAEVISYHETERVDAEHLAAALGEQEHTVSDTGFIAIPDRGTLKEMESEILRHLLAKNPADAVCQRLGISRVTLWRKMQTLAVSA</sequence>
<evidence type="ECO:0000259" key="5">
    <source>
        <dbReference type="PROSITE" id="PS50045"/>
    </source>
</evidence>
<dbReference type="GO" id="GO:0043565">
    <property type="term" value="F:sequence-specific DNA binding"/>
    <property type="evidence" value="ECO:0007669"/>
    <property type="project" value="InterPro"/>
</dbReference>
<protein>
    <submittedName>
        <fullName evidence="6">Transcriptional regulator containing PAS, AAA-type ATPase, and DNA-binding Fis domains</fullName>
    </submittedName>
</protein>
<dbReference type="Gene3D" id="1.10.8.60">
    <property type="match status" value="1"/>
</dbReference>
<dbReference type="GO" id="GO:0005524">
    <property type="term" value="F:ATP binding"/>
    <property type="evidence" value="ECO:0007669"/>
    <property type="project" value="UniProtKB-KW"/>
</dbReference>
<dbReference type="CDD" id="cd00009">
    <property type="entry name" value="AAA"/>
    <property type="match status" value="1"/>
</dbReference>
<keyword evidence="3" id="KW-0805">Transcription regulation</keyword>
<keyword evidence="7" id="KW-1185">Reference proteome</keyword>
<evidence type="ECO:0000313" key="6">
    <source>
        <dbReference type="EMBL" id="SDI36097.1"/>
    </source>
</evidence>
<dbReference type="GO" id="GO:0006355">
    <property type="term" value="P:regulation of DNA-templated transcription"/>
    <property type="evidence" value="ECO:0007669"/>
    <property type="project" value="InterPro"/>
</dbReference>
<dbReference type="InterPro" id="IPR010524">
    <property type="entry name" value="Sig_transdc_resp-reg_PrpR_N"/>
</dbReference>
<dbReference type="InterPro" id="IPR025944">
    <property type="entry name" value="Sigma_54_int_dom_CS"/>
</dbReference>
<proteinExistence type="predicted"/>
<feature type="domain" description="Sigma-54 factor interaction" evidence="5">
    <location>
        <begin position="309"/>
        <end position="538"/>
    </location>
</feature>
<keyword evidence="4" id="KW-0804">Transcription</keyword>
<name>A0A1G8JYB9_9RHOO</name>
<gene>
    <name evidence="6" type="ORF">SAMN05660652_03291</name>
</gene>
<dbReference type="InterPro" id="IPR025662">
    <property type="entry name" value="Sigma_54_int_dom_ATP-bd_1"/>
</dbReference>
<dbReference type="InterPro" id="IPR002078">
    <property type="entry name" value="Sigma_54_int"/>
</dbReference>
<dbReference type="SUPFAM" id="SSF159800">
    <property type="entry name" value="PrpR receptor domain-like"/>
    <property type="match status" value="1"/>
</dbReference>
<dbReference type="Gene3D" id="3.40.50.300">
    <property type="entry name" value="P-loop containing nucleotide triphosphate hydrolases"/>
    <property type="match status" value="1"/>
</dbReference>
<dbReference type="Proteomes" id="UP000198607">
    <property type="component" value="Unassembled WGS sequence"/>
</dbReference>
<dbReference type="Gene3D" id="3.40.50.2300">
    <property type="match status" value="1"/>
</dbReference>
<dbReference type="OrthoDB" id="9761705at2"/>
<dbReference type="GO" id="GO:0000156">
    <property type="term" value="F:phosphorelay response regulator activity"/>
    <property type="evidence" value="ECO:0007669"/>
    <property type="project" value="InterPro"/>
</dbReference>
<evidence type="ECO:0000256" key="3">
    <source>
        <dbReference type="ARBA" id="ARBA00023015"/>
    </source>
</evidence>
<dbReference type="Gene3D" id="3.30.450.20">
    <property type="entry name" value="PAS domain"/>
    <property type="match status" value="1"/>
</dbReference>
<dbReference type="SMART" id="SM00382">
    <property type="entry name" value="AAA"/>
    <property type="match status" value="1"/>
</dbReference>
<keyword evidence="2" id="KW-0067">ATP-binding</keyword>
<dbReference type="Pfam" id="PF06506">
    <property type="entry name" value="PrpR_N"/>
    <property type="match status" value="1"/>
</dbReference>
<dbReference type="Pfam" id="PF02954">
    <property type="entry name" value="HTH_8"/>
    <property type="match status" value="1"/>
</dbReference>
<dbReference type="InterPro" id="IPR058031">
    <property type="entry name" value="AAA_lid_NorR"/>
</dbReference>
<keyword evidence="1" id="KW-0547">Nucleotide-binding</keyword>
<dbReference type="InterPro" id="IPR002197">
    <property type="entry name" value="HTH_Fis"/>
</dbReference>
<accession>A0A1G8JYB9</accession>
<evidence type="ECO:0000256" key="1">
    <source>
        <dbReference type="ARBA" id="ARBA00022741"/>
    </source>
</evidence>
<dbReference type="Gene3D" id="1.10.10.60">
    <property type="entry name" value="Homeodomain-like"/>
    <property type="match status" value="1"/>
</dbReference>
<dbReference type="STRING" id="83767.SAMN05660652_03291"/>
<dbReference type="InterPro" id="IPR003593">
    <property type="entry name" value="AAA+_ATPase"/>
</dbReference>
<reference evidence="6 7" key="1">
    <citation type="submission" date="2016-10" db="EMBL/GenBank/DDBJ databases">
        <authorList>
            <person name="de Groot N.N."/>
        </authorList>
    </citation>
    <scope>NUCLEOTIDE SEQUENCE [LARGE SCALE GENOMIC DNA]</scope>
    <source>
        <strain evidence="6 7">DSM 5885</strain>
    </source>
</reference>
<dbReference type="Pfam" id="PF00158">
    <property type="entry name" value="Sigma54_activat"/>
    <property type="match status" value="1"/>
</dbReference>